<comment type="caution">
    <text evidence="2">The sequence shown here is derived from an EMBL/GenBank/DDBJ whole genome shotgun (WGS) entry which is preliminary data.</text>
</comment>
<evidence type="ECO:0000256" key="1">
    <source>
        <dbReference type="SAM" id="MobiDB-lite"/>
    </source>
</evidence>
<dbReference type="Proteomes" id="UP000298663">
    <property type="component" value="Unassembled WGS sequence"/>
</dbReference>
<proteinExistence type="predicted"/>
<feature type="compositionally biased region" description="Basic residues" evidence="1">
    <location>
        <begin position="65"/>
        <end position="75"/>
    </location>
</feature>
<reference evidence="2 3" key="1">
    <citation type="journal article" date="2015" name="Genome Biol.">
        <title>Comparative genomics of Steinernema reveals deeply conserved gene regulatory networks.</title>
        <authorList>
            <person name="Dillman A.R."/>
            <person name="Macchietto M."/>
            <person name="Porter C.F."/>
            <person name="Rogers A."/>
            <person name="Williams B."/>
            <person name="Antoshechkin I."/>
            <person name="Lee M.M."/>
            <person name="Goodwin Z."/>
            <person name="Lu X."/>
            <person name="Lewis E.E."/>
            <person name="Goodrich-Blair H."/>
            <person name="Stock S.P."/>
            <person name="Adams B.J."/>
            <person name="Sternberg P.W."/>
            <person name="Mortazavi A."/>
        </authorList>
    </citation>
    <scope>NUCLEOTIDE SEQUENCE [LARGE SCALE GENOMIC DNA]</scope>
    <source>
        <strain evidence="2 3">ALL</strain>
    </source>
</reference>
<sequence>MSADQSNITAADNWESKNPQPLGWGDLPKDTMGTAPWGSEVNQNVFPQISYDEDSETQKQDAAMKAKRGKTGRAKYTRDATDLVGFNWHHRESLQDTPRGQGFNPNHQLSGDYRHSNISSTTTASNIGASGIGRIGNSSWSGGSQANNFRGNSVR</sequence>
<accession>A0A4U5N6G6</accession>
<organism evidence="2 3">
    <name type="scientific">Steinernema carpocapsae</name>
    <name type="common">Entomopathogenic nematode</name>
    <dbReference type="NCBI Taxonomy" id="34508"/>
    <lineage>
        <taxon>Eukaryota</taxon>
        <taxon>Metazoa</taxon>
        <taxon>Ecdysozoa</taxon>
        <taxon>Nematoda</taxon>
        <taxon>Chromadorea</taxon>
        <taxon>Rhabditida</taxon>
        <taxon>Tylenchina</taxon>
        <taxon>Panagrolaimomorpha</taxon>
        <taxon>Strongyloidoidea</taxon>
        <taxon>Steinernematidae</taxon>
        <taxon>Steinernema</taxon>
    </lineage>
</organism>
<keyword evidence="3" id="KW-1185">Reference proteome</keyword>
<dbReference type="EMBL" id="AZBU02000005">
    <property type="protein sequence ID" value="TKR77990.1"/>
    <property type="molecule type" value="Genomic_DNA"/>
</dbReference>
<gene>
    <name evidence="2" type="ORF">L596_018870</name>
</gene>
<feature type="compositionally biased region" description="Low complexity" evidence="1">
    <location>
        <begin position="116"/>
        <end position="129"/>
    </location>
</feature>
<evidence type="ECO:0000313" key="3">
    <source>
        <dbReference type="Proteomes" id="UP000298663"/>
    </source>
</evidence>
<feature type="region of interest" description="Disordered" evidence="1">
    <location>
        <begin position="116"/>
        <end position="155"/>
    </location>
</feature>
<feature type="region of interest" description="Disordered" evidence="1">
    <location>
        <begin position="1"/>
        <end position="40"/>
    </location>
</feature>
<evidence type="ECO:0000313" key="2">
    <source>
        <dbReference type="EMBL" id="TKR77990.1"/>
    </source>
</evidence>
<feature type="region of interest" description="Disordered" evidence="1">
    <location>
        <begin position="52"/>
        <end position="76"/>
    </location>
</feature>
<dbReference type="AlphaFoldDB" id="A0A4U5N6G6"/>
<reference evidence="2 3" key="2">
    <citation type="journal article" date="2019" name="G3 (Bethesda)">
        <title>Hybrid Assembly of the Genome of the Entomopathogenic Nematode Steinernema carpocapsae Identifies the X-Chromosome.</title>
        <authorList>
            <person name="Serra L."/>
            <person name="Macchietto M."/>
            <person name="Macias-Munoz A."/>
            <person name="McGill C.J."/>
            <person name="Rodriguez I.M."/>
            <person name="Rodriguez B."/>
            <person name="Murad R."/>
            <person name="Mortazavi A."/>
        </authorList>
    </citation>
    <scope>NUCLEOTIDE SEQUENCE [LARGE SCALE GENOMIC DNA]</scope>
    <source>
        <strain evidence="2 3">ALL</strain>
    </source>
</reference>
<name>A0A4U5N6G6_STECR</name>
<feature type="compositionally biased region" description="Polar residues" evidence="1">
    <location>
        <begin position="136"/>
        <end position="155"/>
    </location>
</feature>
<protein>
    <submittedName>
        <fullName evidence="2">Uncharacterized protein</fullName>
    </submittedName>
</protein>
<feature type="compositionally biased region" description="Polar residues" evidence="1">
    <location>
        <begin position="1"/>
        <end position="10"/>
    </location>
</feature>